<keyword evidence="6 15" id="KW-0808">Transferase</keyword>
<evidence type="ECO:0000256" key="13">
    <source>
        <dbReference type="ARBA" id="ARBA00047880"/>
    </source>
</evidence>
<dbReference type="GO" id="GO:0008531">
    <property type="term" value="F:riboflavin kinase activity"/>
    <property type="evidence" value="ECO:0007669"/>
    <property type="project" value="UniProtKB-UniRule"/>
</dbReference>
<evidence type="ECO:0000256" key="10">
    <source>
        <dbReference type="ARBA" id="ARBA00022827"/>
    </source>
</evidence>
<name>A0A964T1C4_9HYPH</name>
<dbReference type="GO" id="GO:0003919">
    <property type="term" value="F:FMN adenylyltransferase activity"/>
    <property type="evidence" value="ECO:0007669"/>
    <property type="project" value="UniProtKB-UniRule"/>
</dbReference>
<dbReference type="InterPro" id="IPR014729">
    <property type="entry name" value="Rossmann-like_a/b/a_fold"/>
</dbReference>
<dbReference type="Pfam" id="PF01687">
    <property type="entry name" value="Flavokinase"/>
    <property type="match status" value="1"/>
</dbReference>
<keyword evidence="9 15" id="KW-0418">Kinase</keyword>
<evidence type="ECO:0000256" key="4">
    <source>
        <dbReference type="ARBA" id="ARBA00022630"/>
    </source>
</evidence>
<dbReference type="EC" id="2.7.7.2" evidence="15"/>
<dbReference type="PIRSF" id="PIRSF004491">
    <property type="entry name" value="FAD_Synth"/>
    <property type="match status" value="1"/>
</dbReference>
<comment type="similarity">
    <text evidence="15">Belongs to the ribF family.</text>
</comment>
<evidence type="ECO:0000256" key="3">
    <source>
        <dbReference type="ARBA" id="ARBA00005201"/>
    </source>
</evidence>
<evidence type="ECO:0000256" key="6">
    <source>
        <dbReference type="ARBA" id="ARBA00022679"/>
    </source>
</evidence>
<dbReference type="Gene3D" id="2.40.30.30">
    <property type="entry name" value="Riboflavin kinase-like"/>
    <property type="match status" value="1"/>
</dbReference>
<evidence type="ECO:0000256" key="2">
    <source>
        <dbReference type="ARBA" id="ARBA00004726"/>
    </source>
</evidence>
<dbReference type="NCBIfam" id="NF004160">
    <property type="entry name" value="PRK05627.1-3"/>
    <property type="match status" value="1"/>
</dbReference>
<reference evidence="17" key="1">
    <citation type="submission" date="2019-03" db="EMBL/GenBank/DDBJ databases">
        <title>Afifella sp. nov., isolated from activated sludge.</title>
        <authorList>
            <person name="Li Q."/>
            <person name="Liu Y."/>
        </authorList>
    </citation>
    <scope>NUCLEOTIDE SEQUENCE</scope>
    <source>
        <strain evidence="17">L72</strain>
    </source>
</reference>
<dbReference type="GO" id="GO:0009231">
    <property type="term" value="P:riboflavin biosynthetic process"/>
    <property type="evidence" value="ECO:0007669"/>
    <property type="project" value="InterPro"/>
</dbReference>
<dbReference type="Proteomes" id="UP000773614">
    <property type="component" value="Unassembled WGS sequence"/>
</dbReference>
<dbReference type="GO" id="GO:0005524">
    <property type="term" value="F:ATP binding"/>
    <property type="evidence" value="ECO:0007669"/>
    <property type="project" value="UniProtKB-UniRule"/>
</dbReference>
<dbReference type="AlphaFoldDB" id="A0A964T1C4"/>
<dbReference type="SMART" id="SM00904">
    <property type="entry name" value="Flavokinase"/>
    <property type="match status" value="1"/>
</dbReference>
<evidence type="ECO:0000256" key="12">
    <source>
        <dbReference type="ARBA" id="ARBA00023268"/>
    </source>
</evidence>
<dbReference type="InterPro" id="IPR015865">
    <property type="entry name" value="Riboflavin_kinase_bac/euk"/>
</dbReference>
<comment type="catalytic activity">
    <reaction evidence="13 15">
        <text>riboflavin + ATP = FMN + ADP + H(+)</text>
        <dbReference type="Rhea" id="RHEA:14357"/>
        <dbReference type="ChEBI" id="CHEBI:15378"/>
        <dbReference type="ChEBI" id="CHEBI:30616"/>
        <dbReference type="ChEBI" id="CHEBI:57986"/>
        <dbReference type="ChEBI" id="CHEBI:58210"/>
        <dbReference type="ChEBI" id="CHEBI:456216"/>
        <dbReference type="EC" id="2.7.1.26"/>
    </reaction>
</comment>
<evidence type="ECO:0000256" key="7">
    <source>
        <dbReference type="ARBA" id="ARBA00022695"/>
    </source>
</evidence>
<keyword evidence="12" id="KW-0511">Multifunctional enzyme</keyword>
<dbReference type="OrthoDB" id="9803667at2"/>
<gene>
    <name evidence="17" type="ORF">E4O86_02110</name>
</gene>
<dbReference type="GO" id="GO:0006747">
    <property type="term" value="P:FAD biosynthetic process"/>
    <property type="evidence" value="ECO:0007669"/>
    <property type="project" value="UniProtKB-UniRule"/>
</dbReference>
<dbReference type="Gene3D" id="3.40.50.620">
    <property type="entry name" value="HUPs"/>
    <property type="match status" value="1"/>
</dbReference>
<evidence type="ECO:0000259" key="16">
    <source>
        <dbReference type="SMART" id="SM00904"/>
    </source>
</evidence>
<dbReference type="InterPro" id="IPR002606">
    <property type="entry name" value="Riboflavin_kinase_bac"/>
</dbReference>
<dbReference type="EMBL" id="SPKJ01000003">
    <property type="protein sequence ID" value="MYZ46515.1"/>
    <property type="molecule type" value="Genomic_DNA"/>
</dbReference>
<comment type="pathway">
    <text evidence="2 15">Cofactor biosynthesis; FAD biosynthesis; FAD from FMN: step 1/1.</text>
</comment>
<dbReference type="NCBIfam" id="TIGR00083">
    <property type="entry name" value="ribF"/>
    <property type="match status" value="1"/>
</dbReference>
<dbReference type="Pfam" id="PF06574">
    <property type="entry name" value="FAD_syn"/>
    <property type="match status" value="1"/>
</dbReference>
<keyword evidence="8 15" id="KW-0547">Nucleotide-binding</keyword>
<comment type="pathway">
    <text evidence="3 15">Cofactor biosynthesis; FMN biosynthesis; FMN from riboflavin (ATP route): step 1/1.</text>
</comment>
<dbReference type="SUPFAM" id="SSF82114">
    <property type="entry name" value="Riboflavin kinase-like"/>
    <property type="match status" value="1"/>
</dbReference>
<dbReference type="InterPro" id="IPR015864">
    <property type="entry name" value="FAD_synthase"/>
</dbReference>
<keyword evidence="5 15" id="KW-0288">FMN</keyword>
<evidence type="ECO:0000313" key="17">
    <source>
        <dbReference type="EMBL" id="MYZ46515.1"/>
    </source>
</evidence>
<evidence type="ECO:0000256" key="15">
    <source>
        <dbReference type="PIRNR" id="PIRNR004491"/>
    </source>
</evidence>
<dbReference type="RefSeq" id="WP_161138856.1">
    <property type="nucleotide sequence ID" value="NZ_SPKJ01000003.1"/>
</dbReference>
<dbReference type="CDD" id="cd02064">
    <property type="entry name" value="FAD_synthetase_N"/>
    <property type="match status" value="1"/>
</dbReference>
<dbReference type="PANTHER" id="PTHR22749:SF6">
    <property type="entry name" value="RIBOFLAVIN KINASE"/>
    <property type="match status" value="1"/>
</dbReference>
<comment type="caution">
    <text evidence="17">The sequence shown here is derived from an EMBL/GenBank/DDBJ whole genome shotgun (WGS) entry which is preliminary data.</text>
</comment>
<sequence>MSIGEPTAPAPAAAPDIPDDWRGAVVAIGNFDGVHRGHQAVLAAARREAHRLGVKALILTFEPHPRAFFGKGAPFFRLTPAPLKTAVAKAFGMDGALVLPFDEQLARVTAEAFVRDVLVERLAIRHAATGYDFHFGYRRLGTPAFLEAAGASHGFGVTVVGEYDQAGLPVSSTRIRTALRDGDIDAANALLGWRWSIAGEIVHGDKRGRDLGYPTANMALDPAVELAHGIYAVRLARPDGSVHDGVASFGRRPTFDNGRALFETFLFDFSDDLYGATVLVALVGRIRPELRFESADALVAQMDADSIDARALLAHAPDSAVDAAIRHAYLTPR</sequence>
<feature type="domain" description="Riboflavin kinase" evidence="16">
    <location>
        <begin position="190"/>
        <end position="314"/>
    </location>
</feature>
<evidence type="ECO:0000256" key="9">
    <source>
        <dbReference type="ARBA" id="ARBA00022777"/>
    </source>
</evidence>
<keyword evidence="10 15" id="KW-0274">FAD</keyword>
<evidence type="ECO:0000256" key="8">
    <source>
        <dbReference type="ARBA" id="ARBA00022741"/>
    </source>
</evidence>
<accession>A0A964T1C4</accession>
<dbReference type="FunFam" id="3.40.50.620:FF:000021">
    <property type="entry name" value="Riboflavin biosynthesis protein"/>
    <property type="match status" value="1"/>
</dbReference>
<dbReference type="InterPro" id="IPR023468">
    <property type="entry name" value="Riboflavin_kinase"/>
</dbReference>
<evidence type="ECO:0000256" key="1">
    <source>
        <dbReference type="ARBA" id="ARBA00002121"/>
    </source>
</evidence>
<comment type="catalytic activity">
    <reaction evidence="14 15">
        <text>FMN + ATP + H(+) = FAD + diphosphate</text>
        <dbReference type="Rhea" id="RHEA:17237"/>
        <dbReference type="ChEBI" id="CHEBI:15378"/>
        <dbReference type="ChEBI" id="CHEBI:30616"/>
        <dbReference type="ChEBI" id="CHEBI:33019"/>
        <dbReference type="ChEBI" id="CHEBI:57692"/>
        <dbReference type="ChEBI" id="CHEBI:58210"/>
        <dbReference type="EC" id="2.7.7.2"/>
    </reaction>
</comment>
<organism evidence="17 18">
    <name type="scientific">Propylenella binzhouense</name>
    <dbReference type="NCBI Taxonomy" id="2555902"/>
    <lineage>
        <taxon>Bacteria</taxon>
        <taxon>Pseudomonadati</taxon>
        <taxon>Pseudomonadota</taxon>
        <taxon>Alphaproteobacteria</taxon>
        <taxon>Hyphomicrobiales</taxon>
        <taxon>Propylenellaceae</taxon>
        <taxon>Propylenella</taxon>
    </lineage>
</organism>
<dbReference type="PANTHER" id="PTHR22749">
    <property type="entry name" value="RIBOFLAVIN KINASE/FMN ADENYLYLTRANSFERASE"/>
    <property type="match status" value="1"/>
</dbReference>
<dbReference type="InterPro" id="IPR023465">
    <property type="entry name" value="Riboflavin_kinase_dom_sf"/>
</dbReference>
<evidence type="ECO:0000256" key="11">
    <source>
        <dbReference type="ARBA" id="ARBA00022840"/>
    </source>
</evidence>
<keyword evidence="18" id="KW-1185">Reference proteome</keyword>
<dbReference type="GO" id="GO:0009398">
    <property type="term" value="P:FMN biosynthetic process"/>
    <property type="evidence" value="ECO:0007669"/>
    <property type="project" value="UniProtKB-UniRule"/>
</dbReference>
<dbReference type="SUPFAM" id="SSF52374">
    <property type="entry name" value="Nucleotidylyl transferase"/>
    <property type="match status" value="1"/>
</dbReference>
<evidence type="ECO:0000313" key="18">
    <source>
        <dbReference type="Proteomes" id="UP000773614"/>
    </source>
</evidence>
<evidence type="ECO:0000256" key="14">
    <source>
        <dbReference type="ARBA" id="ARBA00049494"/>
    </source>
</evidence>
<dbReference type="EC" id="2.7.1.26" evidence="15"/>
<evidence type="ECO:0000256" key="5">
    <source>
        <dbReference type="ARBA" id="ARBA00022643"/>
    </source>
</evidence>
<keyword evidence="7 15" id="KW-0548">Nucleotidyltransferase</keyword>
<protein>
    <recommendedName>
        <fullName evidence="15">Riboflavin biosynthesis protein</fullName>
    </recommendedName>
    <domain>
        <recommendedName>
            <fullName evidence="15">Riboflavin kinase</fullName>
            <ecNumber evidence="15">2.7.1.26</ecNumber>
        </recommendedName>
        <alternativeName>
            <fullName evidence="15">Flavokinase</fullName>
        </alternativeName>
    </domain>
    <domain>
        <recommendedName>
            <fullName evidence="15">FMN adenylyltransferase</fullName>
            <ecNumber evidence="15">2.7.7.2</ecNumber>
        </recommendedName>
        <alternativeName>
            <fullName evidence="15">FAD pyrophosphorylase</fullName>
        </alternativeName>
        <alternativeName>
            <fullName evidence="15">FAD synthase</fullName>
        </alternativeName>
    </domain>
</protein>
<keyword evidence="11 15" id="KW-0067">ATP-binding</keyword>
<dbReference type="NCBIfam" id="NF004159">
    <property type="entry name" value="PRK05627.1-2"/>
    <property type="match status" value="1"/>
</dbReference>
<comment type="function">
    <text evidence="1">Catalyzes the phosphorylation of riboflavin to FMN followed by the adenylation of FMN to FAD.</text>
</comment>
<keyword evidence="4 15" id="KW-0285">Flavoprotein</keyword>
<proteinExistence type="inferred from homology"/>